<feature type="compositionally biased region" description="Basic residues" evidence="1">
    <location>
        <begin position="177"/>
        <end position="196"/>
    </location>
</feature>
<comment type="caution">
    <text evidence="4">The sequence shown here is derived from an EMBL/GenBank/DDBJ whole genome shotgun (WGS) entry which is preliminary data.</text>
</comment>
<feature type="compositionally biased region" description="Polar residues" evidence="1">
    <location>
        <begin position="101"/>
        <end position="115"/>
    </location>
</feature>
<dbReference type="Gene3D" id="2.30.30.140">
    <property type="match status" value="1"/>
</dbReference>
<dbReference type="PANTHER" id="PTHR31333">
    <property type="entry name" value="PWWP DOMAIN-CONTAINING DNA REPAIR FACTOR 3 FAMILY MEMBER"/>
    <property type="match status" value="1"/>
</dbReference>
<dbReference type="CDD" id="cd06080">
    <property type="entry name" value="PWWP_MUM1-like"/>
    <property type="match status" value="1"/>
</dbReference>
<evidence type="ECO:0000259" key="3">
    <source>
        <dbReference type="Pfam" id="PF20886"/>
    </source>
</evidence>
<feature type="compositionally biased region" description="Basic and acidic residues" evidence="1">
    <location>
        <begin position="42"/>
        <end position="54"/>
    </location>
</feature>
<dbReference type="EMBL" id="WNYA01000001">
    <property type="protein sequence ID" value="KAG8594516.1"/>
    <property type="molecule type" value="Genomic_DNA"/>
</dbReference>
<dbReference type="InterPro" id="IPR048795">
    <property type="entry name" value="PWP3A_3B_4_C"/>
</dbReference>
<dbReference type="EMBL" id="WNYA01000001">
    <property type="protein sequence ID" value="KAG8594515.1"/>
    <property type="molecule type" value="Genomic_DNA"/>
</dbReference>
<dbReference type="EMBL" id="WNYA01000001">
    <property type="protein sequence ID" value="KAG8594517.1"/>
    <property type="molecule type" value="Genomic_DNA"/>
</dbReference>
<reference evidence="4" key="1">
    <citation type="thesis" date="2020" institute="ProQuest LLC" country="789 East Eisenhower Parkway, Ann Arbor, MI, USA">
        <title>Comparative Genomics and Chromosome Evolution.</title>
        <authorList>
            <person name="Mudd A.B."/>
        </authorList>
    </citation>
    <scope>NUCLEOTIDE SEQUENCE</scope>
    <source>
        <strain evidence="4">237g6f4</strain>
        <tissue evidence="4">Blood</tissue>
    </source>
</reference>
<feature type="compositionally biased region" description="Basic and acidic residues" evidence="1">
    <location>
        <begin position="68"/>
        <end position="84"/>
    </location>
</feature>
<evidence type="ECO:0000313" key="4">
    <source>
        <dbReference type="EMBL" id="KAG8594515.1"/>
    </source>
</evidence>
<dbReference type="Gene3D" id="6.10.300.20">
    <property type="match status" value="1"/>
</dbReference>
<evidence type="ECO:0000313" key="5">
    <source>
        <dbReference type="Proteomes" id="UP000824782"/>
    </source>
</evidence>
<dbReference type="AlphaFoldDB" id="A0AAV7DAP7"/>
<accession>A0AAV7DAP7</accession>
<proteinExistence type="predicted"/>
<dbReference type="Proteomes" id="UP000824782">
    <property type="component" value="Unassembled WGS sequence"/>
</dbReference>
<evidence type="ECO:0008006" key="6">
    <source>
        <dbReference type="Google" id="ProtNLM"/>
    </source>
</evidence>
<feature type="region of interest" description="Disordered" evidence="1">
    <location>
        <begin position="31"/>
        <end position="216"/>
    </location>
</feature>
<feature type="domain" description="PWWP" evidence="3">
    <location>
        <begin position="436"/>
        <end position="576"/>
    </location>
</feature>
<name>A0AAV7DAP7_ENGPU</name>
<dbReference type="Pfam" id="PF20884">
    <property type="entry name" value="MUM1-like_PWWP"/>
    <property type="match status" value="1"/>
</dbReference>
<evidence type="ECO:0000256" key="1">
    <source>
        <dbReference type="SAM" id="MobiDB-lite"/>
    </source>
</evidence>
<evidence type="ECO:0000259" key="2">
    <source>
        <dbReference type="Pfam" id="PF20884"/>
    </source>
</evidence>
<gene>
    <name evidence="4" type="ORF">GDO81_001230</name>
</gene>
<feature type="domain" description="MUM1-like PWWP" evidence="2">
    <location>
        <begin position="284"/>
        <end position="364"/>
    </location>
</feature>
<sequence>MASKGRTKKSVPNTEEVNYGKSLKLAEEIIKPASQSSCPPRTELHEQKDLMFDKKKYKSSRTTIRPTKIRDKGKWEESNKKQIKAEAGVSKDAQEIPTCDTGISPTKCSTPQSIQRNRRASADKTLNPPAWKEETVCDVSPGDDQQSKSSVLRRRLKSSTNTDKELESLTITEKIRGQKGTKQRPVQRKVRFPKKTQRTDADLQAESSETDTEQGNGLQVHKNLKHHMPDFEEDKGLSSSELSLEMTSPECTDVHGVSPPHDDTEEDIQLPIVILQKEPTTITPGSFVWCKFQRYPYWPSLVKLVYSKMKKVSIIFIVESISDPTKKPESFKVALGSIKNYDCPEKQQFLADARKDYGKSIDWCDALISDYRIRLGCGSFSGSFIDYCTADISLPVRRELANGKTEVIFPVVSSEVAEAQEEVTSSKSKNNRKLLPDRARAARDRANEKLVEFIVNAKEAENHLLDILSGNKKSQWLKRFQSSNRRLNCLETYIEDEDQIELMVGYLQTLCKKMSSATKMLTLGDHTQFIFEVLIPEAVIFAIAATEKVSYEEAEQKYRKGPSITKRERRIFEEQILEKKRSKLLEAKIKKESRK</sequence>
<dbReference type="SUPFAM" id="SSF63748">
    <property type="entry name" value="Tudor/PWWP/MBT"/>
    <property type="match status" value="1"/>
</dbReference>
<keyword evidence="5" id="KW-1185">Reference proteome</keyword>
<dbReference type="PANTHER" id="PTHR31333:SF6">
    <property type="entry name" value="MUM1 LIKE 1"/>
    <property type="match status" value="1"/>
</dbReference>
<dbReference type="Pfam" id="PF20886">
    <property type="entry name" value="PWP3A-B_C"/>
    <property type="match status" value="1"/>
</dbReference>
<dbReference type="InterPro" id="IPR040263">
    <property type="entry name" value="PWP3A_3B_4"/>
</dbReference>
<organism evidence="4 5">
    <name type="scientific">Engystomops pustulosus</name>
    <name type="common">Tungara frog</name>
    <name type="synonym">Physalaemus pustulosus</name>
    <dbReference type="NCBI Taxonomy" id="76066"/>
    <lineage>
        <taxon>Eukaryota</taxon>
        <taxon>Metazoa</taxon>
        <taxon>Chordata</taxon>
        <taxon>Craniata</taxon>
        <taxon>Vertebrata</taxon>
        <taxon>Euteleostomi</taxon>
        <taxon>Amphibia</taxon>
        <taxon>Batrachia</taxon>
        <taxon>Anura</taxon>
        <taxon>Neobatrachia</taxon>
        <taxon>Hyloidea</taxon>
        <taxon>Leptodactylidae</taxon>
        <taxon>Leiuperinae</taxon>
        <taxon>Engystomops</taxon>
    </lineage>
</organism>
<dbReference type="InterPro" id="IPR035504">
    <property type="entry name" value="MUM1-like_PWWP"/>
</dbReference>
<protein>
    <recommendedName>
        <fullName evidence="6">PWWP domain-containing protein MUM1L1</fullName>
    </recommendedName>
</protein>